<name>A0AAD5U3Y1_9FUNG</name>
<dbReference type="AlphaFoldDB" id="A0AAD5U3Y1"/>
<organism evidence="2 3">
    <name type="scientific">Clydaea vesicula</name>
    <dbReference type="NCBI Taxonomy" id="447962"/>
    <lineage>
        <taxon>Eukaryota</taxon>
        <taxon>Fungi</taxon>
        <taxon>Fungi incertae sedis</taxon>
        <taxon>Chytridiomycota</taxon>
        <taxon>Chytridiomycota incertae sedis</taxon>
        <taxon>Chytridiomycetes</taxon>
        <taxon>Lobulomycetales</taxon>
        <taxon>Lobulomycetaceae</taxon>
        <taxon>Clydaea</taxon>
    </lineage>
</organism>
<dbReference type="GO" id="GO:1990334">
    <property type="term" value="C:Bfa1-Bub2 complex"/>
    <property type="evidence" value="ECO:0007669"/>
    <property type="project" value="InterPro"/>
</dbReference>
<comment type="caution">
    <text evidence="2">The sequence shown here is derived from an EMBL/GenBank/DDBJ whole genome shotgun (WGS) entry which is preliminary data.</text>
</comment>
<dbReference type="PANTHER" id="PTHR35140">
    <property type="entry name" value="MITOTIC CHECK POINT PROTEIN BFA1"/>
    <property type="match status" value="1"/>
</dbReference>
<dbReference type="EMBL" id="JADGJW010000413">
    <property type="protein sequence ID" value="KAJ3217727.1"/>
    <property type="molecule type" value="Genomic_DNA"/>
</dbReference>
<feature type="compositionally biased region" description="Polar residues" evidence="1">
    <location>
        <begin position="529"/>
        <end position="539"/>
    </location>
</feature>
<keyword evidence="3" id="KW-1185">Reference proteome</keyword>
<dbReference type="PANTHER" id="PTHR35140:SF1">
    <property type="entry name" value="MITOTIC CHECK POINT PROTEIN BFA1"/>
    <property type="match status" value="1"/>
</dbReference>
<dbReference type="InterPro" id="IPR034586">
    <property type="entry name" value="Bfa1/Byr4"/>
</dbReference>
<dbReference type="Proteomes" id="UP001211065">
    <property type="component" value="Unassembled WGS sequence"/>
</dbReference>
<proteinExistence type="predicted"/>
<sequence>MDDIEDGIEWDDFAVPSLTENSVLEAHNQDHSAVTEGSECISNSMKTLPGPKMTTILWDPTKTHYEIPKDMRINNWLEENFKTDNEGGQEDESNISETCINYLKDGEYQNNANAHQVISTQNLNTKLLETDFDEDFDFESKGIEDFNTLPKLFQKKNVEVLENYTEQSGWITPNYLRNLSPTLKKRLLSSPTPSSSASMICSESDEEGFDDIEFPSTIDDTTFESLRQNKLNQIDKEVTNTNEDLELENFLEDLIIPEKLELKDLDLNKFKTSKENEEANFKAVNSHDYGAEGRFEDFDQTDLDYLDFGEDVDCSPFDKSFLIEKKELKDNSKTLLDSSLNESDVITDNIISPLNNHFINSNSNSTSVADILELFSVNGENNTVIEELPQKVEEITISELNSSSVVKNNLVTDNTMPQKEEAEKKSVIKVAKTEKLNTIDTKLCKLPNQNTLKTPTKQTTATKIPTSTLQQKTKPHGNHQRMLLKPKKNTNFGDGSELDSIEDLKYDKKGESRFMKSTLTFTKKVTGSGMNQKLNSSTPLRKESNRIGMPKNNFNSGQTSLTRSNVGGNSLRSTKIDDASNCRSRTDIYNHNLKSNSSFALSNSRRPVNQNHFSTQINKKKSRKQPTLIRNMNPANSVKVVGEMVYNPILKTWEGNDKVLLEFENNLQPSNKNLIKPTKNFQHQQGEMTFDPIKMKWIGNEAEADNIFDGLEDLNDDKIMFSKDGKLLKSSELSSEFDIGIKFKEALFLSEVQHKLAMGKWYPKAVTEARTGFRDASKSYLYEIRNIY</sequence>
<feature type="compositionally biased region" description="Low complexity" evidence="1">
    <location>
        <begin position="451"/>
        <end position="468"/>
    </location>
</feature>
<dbReference type="GO" id="GO:0001100">
    <property type="term" value="P:negative regulation of exit from mitosis"/>
    <property type="evidence" value="ECO:0007669"/>
    <property type="project" value="InterPro"/>
</dbReference>
<dbReference type="GO" id="GO:0005096">
    <property type="term" value="F:GTPase activator activity"/>
    <property type="evidence" value="ECO:0007669"/>
    <property type="project" value="InterPro"/>
</dbReference>
<dbReference type="GO" id="GO:0044732">
    <property type="term" value="C:mitotic spindle pole body"/>
    <property type="evidence" value="ECO:0007669"/>
    <property type="project" value="TreeGrafter"/>
</dbReference>
<reference evidence="2" key="1">
    <citation type="submission" date="2020-05" db="EMBL/GenBank/DDBJ databases">
        <title>Phylogenomic resolution of chytrid fungi.</title>
        <authorList>
            <person name="Stajich J.E."/>
            <person name="Amses K."/>
            <person name="Simmons R."/>
            <person name="Seto K."/>
            <person name="Myers J."/>
            <person name="Bonds A."/>
            <person name="Quandt C.A."/>
            <person name="Barry K."/>
            <person name="Liu P."/>
            <person name="Grigoriev I."/>
            <person name="Longcore J.E."/>
            <person name="James T.Y."/>
        </authorList>
    </citation>
    <scope>NUCLEOTIDE SEQUENCE</scope>
    <source>
        <strain evidence="2">JEL0476</strain>
    </source>
</reference>
<evidence type="ECO:0000313" key="2">
    <source>
        <dbReference type="EMBL" id="KAJ3217727.1"/>
    </source>
</evidence>
<gene>
    <name evidence="2" type="ORF">HK099_005370</name>
</gene>
<evidence type="ECO:0000256" key="1">
    <source>
        <dbReference type="SAM" id="MobiDB-lite"/>
    </source>
</evidence>
<evidence type="ECO:0000313" key="3">
    <source>
        <dbReference type="Proteomes" id="UP001211065"/>
    </source>
</evidence>
<accession>A0AAD5U3Y1</accession>
<feature type="region of interest" description="Disordered" evidence="1">
    <location>
        <begin position="529"/>
        <end position="559"/>
    </location>
</feature>
<protein>
    <submittedName>
        <fullName evidence="2">Uncharacterized protein</fullName>
    </submittedName>
</protein>
<feature type="region of interest" description="Disordered" evidence="1">
    <location>
        <begin position="450"/>
        <end position="479"/>
    </location>
</feature>